<evidence type="ECO:0000256" key="7">
    <source>
        <dbReference type="ARBA" id="ARBA00022490"/>
    </source>
</evidence>
<dbReference type="InterPro" id="IPR045698">
    <property type="entry name" value="Rab3GAP1_C"/>
</dbReference>
<comment type="similarity">
    <text evidence="4">Belongs to the Rab3-GAP catalytic subunit family.</text>
</comment>
<dbReference type="InterPro" id="IPR045700">
    <property type="entry name" value="Rab3GAP1"/>
</dbReference>
<protein>
    <recommendedName>
        <fullName evidence="5">Rab3 GTPase-activating protein catalytic subunit</fullName>
    </recommendedName>
</protein>
<evidence type="ECO:0000259" key="11">
    <source>
        <dbReference type="Pfam" id="PF13890"/>
    </source>
</evidence>
<organism evidence="13 14">
    <name type="scientific">Saccoglossus kowalevskii</name>
    <name type="common">Acorn worm</name>
    <dbReference type="NCBI Taxonomy" id="10224"/>
    <lineage>
        <taxon>Eukaryota</taxon>
        <taxon>Metazoa</taxon>
        <taxon>Hemichordata</taxon>
        <taxon>Enteropneusta</taxon>
        <taxon>Harrimaniidae</taxon>
        <taxon>Saccoglossus</taxon>
    </lineage>
</organism>
<evidence type="ECO:0000256" key="10">
    <source>
        <dbReference type="SAM" id="MobiDB-lite"/>
    </source>
</evidence>
<dbReference type="GeneID" id="100367311"/>
<feature type="compositionally biased region" description="Acidic residues" evidence="10">
    <location>
        <begin position="496"/>
        <end position="515"/>
    </location>
</feature>
<evidence type="ECO:0000256" key="6">
    <source>
        <dbReference type="ARBA" id="ARBA00022468"/>
    </source>
</evidence>
<evidence type="ECO:0000313" key="14">
    <source>
        <dbReference type="RefSeq" id="XP_006816405.1"/>
    </source>
</evidence>
<sequence length="955" mass="107646">MADDGQESEVFEITDFTTASDWERFIARLEEVMHDWKLPTLKRNPPVKKGEYTIGSWKEKSANVRYANFTFTITEYKLKQEYNEKDLTLDDEESEDILPEAVEDLMMMENDFPPRAHCLCRWFGLRHFLVLSPAAHSDAVISESRIRILQSSVSIAISNTSCQIPVFVQVQQKWRRMYVGQCEGPGMRTSFDMVHLKKIPHQFNHLAGLLGVFKSKISTPVSSPPPVSVAVRFTYILQDWTNYSWPQLPPDFDAPSGSEVGNSGFGKLPFGAVEDPVSELHLATTWPSLSEDMIVDNDVYSDLDPIQAPQWSVRIRMMEKPQCLLGEYLGDFGKLCKRSESVEQLLGRSFYQDDSDTADISQALQRLTEPVPMHIPTLSSVVTRARTRMHHKKQMEEEPIPGDILNEILQFLFPDSGAPCLGSCLLHQKLQMLNCCIARKIARENTSMSQSSSAVSLGTNIQPSLSSNSFLPASLSQASFGGSDRGSLASSPSNKDEDEDDDEFFECDEDPEEGENEKVGEEELAAAGNSQDVEMEDVEEKDKIERTEKEEKEKPEKTSDDSSPDEIAFRDTVVYQPEGRLRQCGDLTLICNDDELLYIPITQDPAPMTEDQLEEHATVLAELGTSEEGAELRARMQSACLLSDMEAFKAANPGCMLEDFVRWYSPRDYIEDDDSCNTPHPDMNEEDRDRMKKGKLSSRMMIPGNMWQEVWSQAKPVPARRQKRLFDDTKEAEKVLHYLASLKPAEVALHLMPMLIHAAIIRIQHIEIEGLPSLTSLMTQITQRASKLTRMGSTDIKKYEEVIKQIELAEVVIARAQSLRAKFSQQVLEDDDKQTELEKFVSSLLEQPEVSVLGAGRGPAGTILHRLFAAAQRSANMLPSEEELLADDDVVDHASQSSSVSVKDFPRPAGKEFILRTRVQRPTSYSRALPQRLFCVLMNNDFRLAGAFSEDTTFF</sequence>
<evidence type="ECO:0000256" key="8">
    <source>
        <dbReference type="ARBA" id="ARBA00022824"/>
    </source>
</evidence>
<evidence type="ECO:0000256" key="3">
    <source>
        <dbReference type="ARBA" id="ARBA00004496"/>
    </source>
</evidence>
<dbReference type="InterPro" id="IPR026147">
    <property type="entry name" value="Rab3GAP1_conserved"/>
</dbReference>
<accession>A0ABM0M8R4</accession>
<dbReference type="Pfam" id="PF19533">
    <property type="entry name" value="Rab3-GAP_cat_C"/>
    <property type="match status" value="1"/>
</dbReference>
<keyword evidence="9" id="KW-0333">Golgi apparatus</keyword>
<feature type="compositionally biased region" description="Basic and acidic residues" evidence="10">
    <location>
        <begin position="540"/>
        <end position="560"/>
    </location>
</feature>
<keyword evidence="6" id="KW-0343">GTPase activation</keyword>
<evidence type="ECO:0000256" key="9">
    <source>
        <dbReference type="ARBA" id="ARBA00023034"/>
    </source>
</evidence>
<dbReference type="PANTHER" id="PTHR21422">
    <property type="entry name" value="RAB3 GTPASE-ACTIVATING PROTEIN CATALYTIC SUBUNIT"/>
    <property type="match status" value="1"/>
</dbReference>
<evidence type="ECO:0000313" key="13">
    <source>
        <dbReference type="Proteomes" id="UP000694865"/>
    </source>
</evidence>
<feature type="domain" description="Rab3GAP catalytic subunit C-terminal" evidence="12">
    <location>
        <begin position="751"/>
        <end position="955"/>
    </location>
</feature>
<evidence type="ECO:0000256" key="5">
    <source>
        <dbReference type="ARBA" id="ARBA00015817"/>
    </source>
</evidence>
<keyword evidence="8" id="KW-0256">Endoplasmic reticulum</keyword>
<comment type="subcellular location">
    <subcellularLocation>
        <location evidence="3">Cytoplasm</location>
    </subcellularLocation>
    <subcellularLocation>
        <location evidence="2">Endoplasmic reticulum</location>
    </subcellularLocation>
    <subcellularLocation>
        <location evidence="1">Golgi apparatus</location>
        <location evidence="1">cis-Golgi network</location>
    </subcellularLocation>
</comment>
<name>A0ABM0M8R4_SACKO</name>
<keyword evidence="13" id="KW-1185">Reference proteome</keyword>
<evidence type="ECO:0000256" key="1">
    <source>
        <dbReference type="ARBA" id="ARBA00004222"/>
    </source>
</evidence>
<feature type="domain" description="Rab3GAP catalytic subunit conserved" evidence="11">
    <location>
        <begin position="576"/>
        <end position="739"/>
    </location>
</feature>
<proteinExistence type="inferred from homology"/>
<reference evidence="14" key="1">
    <citation type="submission" date="2025-08" db="UniProtKB">
        <authorList>
            <consortium name="RefSeq"/>
        </authorList>
    </citation>
    <scope>IDENTIFICATION</scope>
    <source>
        <tissue evidence="14">Testes</tissue>
    </source>
</reference>
<evidence type="ECO:0000256" key="2">
    <source>
        <dbReference type="ARBA" id="ARBA00004240"/>
    </source>
</evidence>
<keyword evidence="7" id="KW-0963">Cytoplasm</keyword>
<evidence type="ECO:0000256" key="4">
    <source>
        <dbReference type="ARBA" id="ARBA00008856"/>
    </source>
</evidence>
<dbReference type="RefSeq" id="XP_006816405.1">
    <property type="nucleotide sequence ID" value="XM_006816342.1"/>
</dbReference>
<feature type="region of interest" description="Disordered" evidence="10">
    <location>
        <begin position="479"/>
        <end position="568"/>
    </location>
</feature>
<dbReference type="Pfam" id="PF13890">
    <property type="entry name" value="Rab3-GTPase_cat"/>
    <property type="match status" value="1"/>
</dbReference>
<dbReference type="PANTHER" id="PTHR21422:SF9">
    <property type="entry name" value="RAB3 GTPASE-ACTIVATING PROTEIN CATALYTIC SUBUNIT"/>
    <property type="match status" value="1"/>
</dbReference>
<evidence type="ECO:0000259" key="12">
    <source>
        <dbReference type="Pfam" id="PF19533"/>
    </source>
</evidence>
<gene>
    <name evidence="14" type="primary">LOC100367311</name>
</gene>
<dbReference type="Proteomes" id="UP000694865">
    <property type="component" value="Unplaced"/>
</dbReference>